<proteinExistence type="predicted"/>
<dbReference type="RefSeq" id="WP_065237942.1">
    <property type="nucleotide sequence ID" value="NZ_JTJR01000041.1"/>
</dbReference>
<dbReference type="AlphaFoldDB" id="A0A1A7PPM7"/>
<dbReference type="EMBL" id="JTJR01000041">
    <property type="protein sequence ID" value="OBX03696.1"/>
    <property type="molecule type" value="Genomic_DNA"/>
</dbReference>
<dbReference type="STRING" id="505345.QV06_09640"/>
<protein>
    <submittedName>
        <fullName evidence="1">Selenium binding protein</fullName>
    </submittedName>
</protein>
<gene>
    <name evidence="1" type="ORF">QV06_09640</name>
</gene>
<dbReference type="Proteomes" id="UP000092626">
    <property type="component" value="Unassembled WGS sequence"/>
</dbReference>
<evidence type="ECO:0000313" key="2">
    <source>
        <dbReference type="Proteomes" id="UP000092626"/>
    </source>
</evidence>
<name>A0A1A7PPM7_9PAST</name>
<comment type="caution">
    <text evidence="1">The sequence shown here is derived from an EMBL/GenBank/DDBJ whole genome shotgun (WGS) entry which is preliminary data.</text>
</comment>
<evidence type="ECO:0000313" key="1">
    <source>
        <dbReference type="EMBL" id="OBX03696.1"/>
    </source>
</evidence>
<accession>A0A1A7PPM7</accession>
<organism evidence="1 2">
    <name type="scientific">Gallibacterium genomosp. 3</name>
    <dbReference type="NCBI Taxonomy" id="505345"/>
    <lineage>
        <taxon>Bacteria</taxon>
        <taxon>Pseudomonadati</taxon>
        <taxon>Pseudomonadota</taxon>
        <taxon>Gammaproteobacteria</taxon>
        <taxon>Pasteurellales</taxon>
        <taxon>Pasteurellaceae</taxon>
        <taxon>Gallibacterium</taxon>
    </lineage>
</organism>
<dbReference type="PATRIC" id="fig|505345.6.peg.1960"/>
<sequence length="141" mass="16630">MYEAYTRQSLPSKQYRELLGSAICVFNSNNAFIIENILREDNGNQYNWFDLIDKTSGSLLKPIQETITDKAGDEIANLFKQLVNMRNRIIHSFQITDKDNEQKLATKDRSHKQYIITEEFLLKFIKMNEELSDKLHDFRGY</sequence>
<reference evidence="1 2" key="1">
    <citation type="submission" date="2014-11" db="EMBL/GenBank/DDBJ databases">
        <title>Pan-genome of Gallibacterium spp.</title>
        <authorList>
            <person name="Kudirkiene E."/>
            <person name="Bojesen A.M."/>
        </authorList>
    </citation>
    <scope>NUCLEOTIDE SEQUENCE [LARGE SCALE GENOMIC DNA]</scope>
    <source>
        <strain evidence="1 2">59/S3/89</strain>
    </source>
</reference>